<evidence type="ECO:0000313" key="2">
    <source>
        <dbReference type="Proteomes" id="UP001212042"/>
    </source>
</evidence>
<dbReference type="RefSeq" id="WP_271348317.1">
    <property type="nucleotide sequence ID" value="NZ_JAQJZJ010000005.1"/>
</dbReference>
<evidence type="ECO:0008006" key="3">
    <source>
        <dbReference type="Google" id="ProtNLM"/>
    </source>
</evidence>
<dbReference type="Proteomes" id="UP001212042">
    <property type="component" value="Unassembled WGS sequence"/>
</dbReference>
<protein>
    <recommendedName>
        <fullName evidence="3">Alpha/beta hydrolase</fullName>
    </recommendedName>
</protein>
<gene>
    <name evidence="1" type="ORF">PH586_13720</name>
</gene>
<reference evidence="1 2" key="1">
    <citation type="submission" date="2023-01" db="EMBL/GenBank/DDBJ databases">
        <title>Pseudomonas SA3-5T sp. nov., isolated from tidal flat sediment.</title>
        <authorList>
            <person name="Kim H.S."/>
            <person name="Kim J.-S."/>
            <person name="Suh M.K."/>
            <person name="Eom M.K."/>
            <person name="Lee J.-S."/>
        </authorList>
    </citation>
    <scope>NUCLEOTIDE SEQUENCE [LARGE SCALE GENOMIC DNA]</scope>
    <source>
        <strain evidence="1 2">SA3-5</strain>
    </source>
</reference>
<dbReference type="InterPro" id="IPR029058">
    <property type="entry name" value="AB_hydrolase_fold"/>
</dbReference>
<dbReference type="EMBL" id="JAQJZJ010000005">
    <property type="protein sequence ID" value="MDA7087446.1"/>
    <property type="molecule type" value="Genomic_DNA"/>
</dbReference>
<accession>A0ABT4XGV3</accession>
<comment type="caution">
    <text evidence="1">The sequence shown here is derived from an EMBL/GenBank/DDBJ whole genome shotgun (WGS) entry which is preliminary data.</text>
</comment>
<dbReference type="SUPFAM" id="SSF53474">
    <property type="entry name" value="alpha/beta-Hydrolases"/>
    <property type="match status" value="1"/>
</dbReference>
<sequence>MAGNLDHRAWARLHRLTPLAGSLNPADYRQQLLQVHQWHLSGAKDAVMPPSIARDFVAGLPEPARARLLVLPGFDHHCCWAWDWTELWLKVSAP</sequence>
<organism evidence="1 2">
    <name type="scientific">Pseudomonas aestuarii</name>
    <dbReference type="NCBI Taxonomy" id="3018340"/>
    <lineage>
        <taxon>Bacteria</taxon>
        <taxon>Pseudomonadati</taxon>
        <taxon>Pseudomonadota</taxon>
        <taxon>Gammaproteobacteria</taxon>
        <taxon>Pseudomonadales</taxon>
        <taxon>Pseudomonadaceae</taxon>
        <taxon>Pseudomonas</taxon>
    </lineage>
</organism>
<evidence type="ECO:0000313" key="1">
    <source>
        <dbReference type="EMBL" id="MDA7087446.1"/>
    </source>
</evidence>
<proteinExistence type="predicted"/>
<dbReference type="Gene3D" id="3.40.50.1820">
    <property type="entry name" value="alpha/beta hydrolase"/>
    <property type="match status" value="1"/>
</dbReference>
<keyword evidence="2" id="KW-1185">Reference proteome</keyword>
<name>A0ABT4XGV3_9PSED</name>